<sequence>MHFCLRFFGFTACFAFPYPPQKLRTKQPRQRVAQSIPNSRRNAKEIYKNTNRPHLVPKSFPFFASTAARPLVAAALLDGGSRSPRRFAKKSLVYNV</sequence>
<organism evidence="1">
    <name type="scientific">Anopheles darlingi</name>
    <name type="common">Mosquito</name>
    <dbReference type="NCBI Taxonomy" id="43151"/>
    <lineage>
        <taxon>Eukaryota</taxon>
        <taxon>Metazoa</taxon>
        <taxon>Ecdysozoa</taxon>
        <taxon>Arthropoda</taxon>
        <taxon>Hexapoda</taxon>
        <taxon>Insecta</taxon>
        <taxon>Pterygota</taxon>
        <taxon>Neoptera</taxon>
        <taxon>Endopterygota</taxon>
        <taxon>Diptera</taxon>
        <taxon>Nematocera</taxon>
        <taxon>Culicoidea</taxon>
        <taxon>Culicidae</taxon>
        <taxon>Anophelinae</taxon>
        <taxon>Anopheles</taxon>
    </lineage>
</organism>
<dbReference type="AlphaFoldDB" id="A0A2M4DG08"/>
<proteinExistence type="predicted"/>
<name>A0A2M4DG08_ANODA</name>
<evidence type="ECO:0000313" key="1">
    <source>
        <dbReference type="EMBL" id="MBW76483.1"/>
    </source>
</evidence>
<reference evidence="1" key="1">
    <citation type="submission" date="2018-01" db="EMBL/GenBank/DDBJ databases">
        <title>An insight into the sialome of Amazonian anophelines.</title>
        <authorList>
            <person name="Ribeiro J.M."/>
            <person name="Scarpassa V."/>
            <person name="Calvo E."/>
        </authorList>
    </citation>
    <scope>NUCLEOTIDE SEQUENCE</scope>
</reference>
<dbReference type="EMBL" id="GGFL01012305">
    <property type="protein sequence ID" value="MBW76483.1"/>
    <property type="molecule type" value="Transcribed_RNA"/>
</dbReference>
<protein>
    <submittedName>
        <fullName evidence="1">Putative secreted protein</fullName>
    </submittedName>
</protein>
<accession>A0A2M4DG08</accession>